<dbReference type="Gene3D" id="1.10.220.160">
    <property type="match status" value="1"/>
</dbReference>
<evidence type="ECO:0000259" key="5">
    <source>
        <dbReference type="PROSITE" id="PS50280"/>
    </source>
</evidence>
<dbReference type="SMART" id="SM00317">
    <property type="entry name" value="SET"/>
    <property type="match status" value="1"/>
</dbReference>
<dbReference type="Gene3D" id="2.170.270.10">
    <property type="entry name" value="SET domain"/>
    <property type="match status" value="1"/>
</dbReference>
<dbReference type="PANTHER" id="PTHR12197:SF251">
    <property type="entry name" value="EG:BACR7C10.4 PROTEIN"/>
    <property type="match status" value="1"/>
</dbReference>
<proteinExistence type="predicted"/>
<dbReference type="SUPFAM" id="SSF82199">
    <property type="entry name" value="SET domain"/>
    <property type="match status" value="1"/>
</dbReference>
<protein>
    <recommendedName>
        <fullName evidence="9">MYND-type zinc finger protein samB</fullName>
    </recommendedName>
</protein>
<evidence type="ECO:0000313" key="8">
    <source>
        <dbReference type="Proteomes" id="UP001276659"/>
    </source>
</evidence>
<sequence length="498" mass="55550">MADLPPNVYKKQITNAGSGLFASEAVEPGKEVFRIERPLVSVLNQNHLTTACANCFLWVPENDEDAVGGGNGGEEPKKKKLRACQGCKIVRYCSKDCQTQSWTHSHRHECKIFSKLYPKVLPNTARIVMQLLLRQKANNLHDSEWQAFLALRSHIDDFRSSQNSNEGGLPTWQTIELMSQAASNYSGSKRPMQFIQTLTGRVLVNTLTLTTPTFDPLGLTLSPTASLLNHSCTPNTAITYSGSRLTVRSLCEIPPNTELTISYIDTTNATSIRQTELQDRYFFTCTCPACSTNTTNGKPDEKDHAFEATLVRAIELQNSASSQRPDQAAPLLKQAIDLFAPYSPHRQPYAAILHTAFLNAISRQNWPAAFTYSLRAYFYIDAVHYQPDWHPVRIVRKWVLLRLVVQIAGLASESDPSVEALQKFGVDWQIFAMSLLSDVSEGIPKSHGEDNLFAKEVEGFAGDTGMVGRSVESDVVESEMVKLRRIAEYSVKEVKMLE</sequence>
<reference evidence="7" key="1">
    <citation type="submission" date="2022-11" db="EMBL/GenBank/DDBJ databases">
        <title>Chromosomal genome sequence assembly and mating type (MAT) locus characterization of the leprose asexual lichenized fungus Lepraria neglecta (Nyl.) Erichsen.</title>
        <authorList>
            <person name="Allen J.L."/>
            <person name="Pfeffer B."/>
        </authorList>
    </citation>
    <scope>NUCLEOTIDE SEQUENCE</scope>
    <source>
        <strain evidence="7">Allen 5258</strain>
    </source>
</reference>
<dbReference type="EMBL" id="JASNWA010000011">
    <property type="protein sequence ID" value="KAK3167072.1"/>
    <property type="molecule type" value="Genomic_DNA"/>
</dbReference>
<dbReference type="PROSITE" id="PS50280">
    <property type="entry name" value="SET"/>
    <property type="match status" value="1"/>
</dbReference>
<comment type="caution">
    <text evidence="7">The sequence shown here is derived from an EMBL/GenBank/DDBJ whole genome shotgun (WGS) entry which is preliminary data.</text>
</comment>
<feature type="domain" description="SET" evidence="5">
    <location>
        <begin position="6"/>
        <end position="264"/>
    </location>
</feature>
<evidence type="ECO:0000256" key="3">
    <source>
        <dbReference type="ARBA" id="ARBA00022833"/>
    </source>
</evidence>
<dbReference type="Gene3D" id="6.10.140.2220">
    <property type="match status" value="1"/>
</dbReference>
<dbReference type="Pfam" id="PF00856">
    <property type="entry name" value="SET"/>
    <property type="match status" value="1"/>
</dbReference>
<dbReference type="GO" id="GO:0005634">
    <property type="term" value="C:nucleus"/>
    <property type="evidence" value="ECO:0007669"/>
    <property type="project" value="TreeGrafter"/>
</dbReference>
<dbReference type="AlphaFoldDB" id="A0AAD9YYL4"/>
<dbReference type="InterPro" id="IPR046341">
    <property type="entry name" value="SET_dom_sf"/>
</dbReference>
<organism evidence="7 8">
    <name type="scientific">Lepraria neglecta</name>
    <dbReference type="NCBI Taxonomy" id="209136"/>
    <lineage>
        <taxon>Eukaryota</taxon>
        <taxon>Fungi</taxon>
        <taxon>Dikarya</taxon>
        <taxon>Ascomycota</taxon>
        <taxon>Pezizomycotina</taxon>
        <taxon>Lecanoromycetes</taxon>
        <taxon>OSLEUM clade</taxon>
        <taxon>Lecanoromycetidae</taxon>
        <taxon>Lecanorales</taxon>
        <taxon>Lecanorineae</taxon>
        <taxon>Stereocaulaceae</taxon>
        <taxon>Lepraria</taxon>
    </lineage>
</organism>
<keyword evidence="1" id="KW-0479">Metal-binding</keyword>
<evidence type="ECO:0000256" key="4">
    <source>
        <dbReference type="PROSITE-ProRule" id="PRU00134"/>
    </source>
</evidence>
<dbReference type="InterPro" id="IPR050869">
    <property type="entry name" value="H3K4_H4K5_MeTrfase"/>
</dbReference>
<evidence type="ECO:0008006" key="9">
    <source>
        <dbReference type="Google" id="ProtNLM"/>
    </source>
</evidence>
<keyword evidence="2 4" id="KW-0863">Zinc-finger</keyword>
<dbReference type="Proteomes" id="UP001276659">
    <property type="component" value="Unassembled WGS sequence"/>
</dbReference>
<gene>
    <name evidence="7" type="ORF">OEA41_010197</name>
</gene>
<evidence type="ECO:0000313" key="7">
    <source>
        <dbReference type="EMBL" id="KAK3167072.1"/>
    </source>
</evidence>
<feature type="domain" description="MYND-type" evidence="6">
    <location>
        <begin position="52"/>
        <end position="110"/>
    </location>
</feature>
<evidence type="ECO:0000256" key="2">
    <source>
        <dbReference type="ARBA" id="ARBA00022771"/>
    </source>
</evidence>
<keyword evidence="8" id="KW-1185">Reference proteome</keyword>
<dbReference type="GO" id="GO:0008270">
    <property type="term" value="F:zinc ion binding"/>
    <property type="evidence" value="ECO:0007669"/>
    <property type="project" value="UniProtKB-KW"/>
</dbReference>
<name>A0AAD9YYL4_9LECA</name>
<dbReference type="PROSITE" id="PS50865">
    <property type="entry name" value="ZF_MYND_2"/>
    <property type="match status" value="1"/>
</dbReference>
<evidence type="ECO:0000259" key="6">
    <source>
        <dbReference type="PROSITE" id="PS50865"/>
    </source>
</evidence>
<dbReference type="InterPro" id="IPR002893">
    <property type="entry name" value="Znf_MYND"/>
</dbReference>
<keyword evidence="3" id="KW-0862">Zinc</keyword>
<dbReference type="InterPro" id="IPR001214">
    <property type="entry name" value="SET_dom"/>
</dbReference>
<dbReference type="PANTHER" id="PTHR12197">
    <property type="entry name" value="HISTONE-LYSINE N-METHYLTRANSFERASE SMYD"/>
    <property type="match status" value="1"/>
</dbReference>
<dbReference type="Pfam" id="PF01753">
    <property type="entry name" value="zf-MYND"/>
    <property type="match status" value="1"/>
</dbReference>
<accession>A0AAD9YYL4</accession>
<evidence type="ECO:0000256" key="1">
    <source>
        <dbReference type="ARBA" id="ARBA00022723"/>
    </source>
</evidence>